<keyword evidence="2" id="KW-1185">Reference proteome</keyword>
<protein>
    <submittedName>
        <fullName evidence="1">Uncharacterized protein</fullName>
    </submittedName>
</protein>
<evidence type="ECO:0000313" key="2">
    <source>
        <dbReference type="Proteomes" id="UP000245626"/>
    </source>
</evidence>
<reference evidence="1 2" key="1">
    <citation type="journal article" date="2018" name="Mol. Biol. Evol.">
        <title>Broad Genomic Sampling Reveals a Smut Pathogenic Ancestry of the Fungal Clade Ustilaginomycotina.</title>
        <authorList>
            <person name="Kijpornyongpan T."/>
            <person name="Mondo S.J."/>
            <person name="Barry K."/>
            <person name="Sandor L."/>
            <person name="Lee J."/>
            <person name="Lipzen A."/>
            <person name="Pangilinan J."/>
            <person name="LaButti K."/>
            <person name="Hainaut M."/>
            <person name="Henrissat B."/>
            <person name="Grigoriev I.V."/>
            <person name="Spatafora J.W."/>
            <person name="Aime M.C."/>
        </authorList>
    </citation>
    <scope>NUCLEOTIDE SEQUENCE [LARGE SCALE GENOMIC DNA]</scope>
    <source>
        <strain evidence="1 2">SA 807</strain>
    </source>
</reference>
<dbReference type="EMBL" id="KZ819769">
    <property type="protein sequence ID" value="PWN52562.1"/>
    <property type="molecule type" value="Genomic_DNA"/>
</dbReference>
<gene>
    <name evidence="1" type="ORF">IE53DRAFT_384968</name>
</gene>
<proteinExistence type="predicted"/>
<evidence type="ECO:0000313" key="1">
    <source>
        <dbReference type="EMBL" id="PWN52562.1"/>
    </source>
</evidence>
<accession>A0ACD0P3D6</accession>
<dbReference type="Proteomes" id="UP000245626">
    <property type="component" value="Unassembled WGS sequence"/>
</dbReference>
<organism evidence="1 2">
    <name type="scientific">Violaceomyces palustris</name>
    <dbReference type="NCBI Taxonomy" id="1673888"/>
    <lineage>
        <taxon>Eukaryota</taxon>
        <taxon>Fungi</taxon>
        <taxon>Dikarya</taxon>
        <taxon>Basidiomycota</taxon>
        <taxon>Ustilaginomycotina</taxon>
        <taxon>Ustilaginomycetes</taxon>
        <taxon>Violaceomycetales</taxon>
        <taxon>Violaceomycetaceae</taxon>
        <taxon>Violaceomyces</taxon>
    </lineage>
</organism>
<name>A0ACD0P3D6_9BASI</name>
<sequence>MVKKSFLSLSLSPSLSDLKRFEGSVKRVIRSFPLFRLVSLGWDAGRRRARARILRESSPTATFLPLSLSPSAPRPFWIGDSDLLASWILTFVMFLPTLIRLP</sequence>